<dbReference type="Gene3D" id="3.30.70.330">
    <property type="match status" value="1"/>
</dbReference>
<accession>A0A0R3WTL2</accession>
<reference evidence="6" key="1">
    <citation type="submission" date="2017-02" db="UniProtKB">
        <authorList>
            <consortium name="WormBaseParasite"/>
        </authorList>
    </citation>
    <scope>IDENTIFICATION</scope>
</reference>
<feature type="compositionally biased region" description="Low complexity" evidence="2">
    <location>
        <begin position="1"/>
        <end position="16"/>
    </location>
</feature>
<dbReference type="Proteomes" id="UP000274429">
    <property type="component" value="Unassembled WGS sequence"/>
</dbReference>
<evidence type="ECO:0000313" key="6">
    <source>
        <dbReference type="WBParaSite" id="TTAC_0000410201-mRNA-1"/>
    </source>
</evidence>
<evidence type="ECO:0000313" key="5">
    <source>
        <dbReference type="Proteomes" id="UP000274429"/>
    </source>
</evidence>
<dbReference type="GO" id="GO:0003723">
    <property type="term" value="F:RNA binding"/>
    <property type="evidence" value="ECO:0007669"/>
    <property type="project" value="UniProtKB-UniRule"/>
</dbReference>
<dbReference type="WBParaSite" id="TTAC_0000410201-mRNA-1">
    <property type="protein sequence ID" value="TTAC_0000410201-mRNA-1"/>
    <property type="gene ID" value="TTAC_0000410201"/>
</dbReference>
<feature type="domain" description="RRM" evidence="3">
    <location>
        <begin position="121"/>
        <end position="165"/>
    </location>
</feature>
<keyword evidence="1" id="KW-0694">RNA-binding</keyword>
<feature type="compositionally biased region" description="Basic and acidic residues" evidence="2">
    <location>
        <begin position="66"/>
        <end position="75"/>
    </location>
</feature>
<evidence type="ECO:0000313" key="4">
    <source>
        <dbReference type="EMBL" id="VDM24147.1"/>
    </source>
</evidence>
<dbReference type="InterPro" id="IPR035979">
    <property type="entry name" value="RBD_domain_sf"/>
</dbReference>
<protein>
    <submittedName>
        <fullName evidence="6">RRM domain-containing protein</fullName>
    </submittedName>
</protein>
<dbReference type="PROSITE" id="PS50102">
    <property type="entry name" value="RRM"/>
    <property type="match status" value="1"/>
</dbReference>
<evidence type="ECO:0000259" key="3">
    <source>
        <dbReference type="PROSITE" id="PS50102"/>
    </source>
</evidence>
<gene>
    <name evidence="4" type="ORF">TTAC_LOCUS4087</name>
</gene>
<dbReference type="InterPro" id="IPR012677">
    <property type="entry name" value="Nucleotide-bd_a/b_plait_sf"/>
</dbReference>
<organism evidence="6">
    <name type="scientific">Hydatigena taeniaeformis</name>
    <name type="common">Feline tapeworm</name>
    <name type="synonym">Taenia taeniaeformis</name>
    <dbReference type="NCBI Taxonomy" id="6205"/>
    <lineage>
        <taxon>Eukaryota</taxon>
        <taxon>Metazoa</taxon>
        <taxon>Spiralia</taxon>
        <taxon>Lophotrochozoa</taxon>
        <taxon>Platyhelminthes</taxon>
        <taxon>Cestoda</taxon>
        <taxon>Eucestoda</taxon>
        <taxon>Cyclophyllidea</taxon>
        <taxon>Taeniidae</taxon>
        <taxon>Hydatigera</taxon>
    </lineage>
</organism>
<feature type="region of interest" description="Disordered" evidence="2">
    <location>
        <begin position="1"/>
        <end position="24"/>
    </location>
</feature>
<keyword evidence="5" id="KW-1185">Reference proteome</keyword>
<dbReference type="OrthoDB" id="271725at2759"/>
<feature type="region of interest" description="Disordered" evidence="2">
    <location>
        <begin position="66"/>
        <end position="88"/>
    </location>
</feature>
<evidence type="ECO:0000256" key="1">
    <source>
        <dbReference type="PROSITE-ProRule" id="PRU00176"/>
    </source>
</evidence>
<dbReference type="InterPro" id="IPR000504">
    <property type="entry name" value="RRM_dom"/>
</dbReference>
<dbReference type="SUPFAM" id="SSF54928">
    <property type="entry name" value="RNA-binding domain, RBD"/>
    <property type="match status" value="1"/>
</dbReference>
<proteinExistence type="predicted"/>
<name>A0A0R3WTL2_HYDTA</name>
<sequence>MAEGSTSSDESSSKHSGATVTEASVQEGLSHLPLFPMSVCDWVIQQQLYTDKSQAAQDPVAVAKKLPNEKADAEKVSSSLDTDSQEETLDAKDVDLTTLAIASSSSDTTGSSSKQQSADPCNLYVNKLPDELGERALFNLFRSYGRVLSVKIYIDLEANKSKGYGTNYSKRQAFFVIRFCALCRSTERSMCYQGHAWSEAGQKKIKRKTCKMYR</sequence>
<dbReference type="EMBL" id="UYWX01003636">
    <property type="protein sequence ID" value="VDM24147.1"/>
    <property type="molecule type" value="Genomic_DNA"/>
</dbReference>
<dbReference type="AlphaFoldDB" id="A0A0R3WTL2"/>
<reference evidence="4 5" key="2">
    <citation type="submission" date="2018-11" db="EMBL/GenBank/DDBJ databases">
        <authorList>
            <consortium name="Pathogen Informatics"/>
        </authorList>
    </citation>
    <scope>NUCLEOTIDE SEQUENCE [LARGE SCALE GENOMIC DNA]</scope>
</reference>
<dbReference type="Pfam" id="PF00076">
    <property type="entry name" value="RRM_1"/>
    <property type="match status" value="1"/>
</dbReference>
<evidence type="ECO:0000256" key="2">
    <source>
        <dbReference type="SAM" id="MobiDB-lite"/>
    </source>
</evidence>